<dbReference type="RefSeq" id="WP_338889211.1">
    <property type="nucleotide sequence ID" value="NZ_CP147846.1"/>
</dbReference>
<evidence type="ECO:0000313" key="7">
    <source>
        <dbReference type="EMBL" id="WXG68793.1"/>
    </source>
</evidence>
<dbReference type="InterPro" id="IPR019826">
    <property type="entry name" value="Carboxylesterase_B_AS"/>
</dbReference>
<evidence type="ECO:0000256" key="5">
    <source>
        <dbReference type="SAM" id="Phobius"/>
    </source>
</evidence>
<protein>
    <recommendedName>
        <fullName evidence="3">Carboxylic ester hydrolase</fullName>
        <ecNumber evidence="3">3.1.1.-</ecNumber>
    </recommendedName>
</protein>
<dbReference type="EC" id="3.1.1.-" evidence="3"/>
<accession>A0ABZ2PI12</accession>
<proteinExistence type="inferred from homology"/>
<evidence type="ECO:0000256" key="1">
    <source>
        <dbReference type="ARBA" id="ARBA00005964"/>
    </source>
</evidence>
<dbReference type="SUPFAM" id="SSF53474">
    <property type="entry name" value="alpha/beta-Hydrolases"/>
    <property type="match status" value="1"/>
</dbReference>
<name>A0ABZ2PI12_9NOCA</name>
<dbReference type="InterPro" id="IPR002018">
    <property type="entry name" value="CarbesteraseB"/>
</dbReference>
<dbReference type="PANTHER" id="PTHR11559">
    <property type="entry name" value="CARBOXYLESTERASE"/>
    <property type="match status" value="1"/>
</dbReference>
<gene>
    <name evidence="7" type="ORF">WDS16_27040</name>
</gene>
<evidence type="ECO:0000256" key="4">
    <source>
        <dbReference type="SAM" id="MobiDB-lite"/>
    </source>
</evidence>
<feature type="region of interest" description="Disordered" evidence="4">
    <location>
        <begin position="42"/>
        <end position="63"/>
    </location>
</feature>
<dbReference type="InterPro" id="IPR029058">
    <property type="entry name" value="AB_hydrolase_fold"/>
</dbReference>
<evidence type="ECO:0000256" key="2">
    <source>
        <dbReference type="ARBA" id="ARBA00022801"/>
    </source>
</evidence>
<keyword evidence="5" id="KW-1133">Transmembrane helix</keyword>
<sequence>MTQAGLVRGRVVVLGGVAVHAFLGIPFAGPLRGPTRFEEPSAVSPWDGVRPATEHGPTVPQGPYPPAASALLDSVMVVGEDALNLSVWTSEPGQARLPVMVWIHGGAFVRGSHRMPVFDGAAFARDGVVVVGINYRVGALGFLSVAGLPENRGLRDQIAALEWVRDNIAAFGGDPEQVTVFGESAGGMSIACLLGSPSARGLFRRAIIQSANAISAAELTDARFVTRELASMLGIGSTPADFAEVSQQRLQTAQDTLGTALVRDPDPARWGATVIQRGFGVMSMFPTIDGEVLTALPIEAIAAGAGDGVELLAGTTRDEFRFFMVPSGFSKTVSTDELPVLAARFGIPRSTTNLFTGNRPTESAGDVLCALLTDHAFRAGTSDLVDEVACSNGGRAWQYEFSWRTAVQDLRACHALELPFVFDTLAHAPPLVGENPPQALADDMHMAWVRFATTGNPGWEKVGIGRAVRIFGDPAFDASVVIDPRDDELCAMRSAHRASAASSEPVRRTRP</sequence>
<dbReference type="Gene3D" id="3.40.50.1820">
    <property type="entry name" value="alpha/beta hydrolase"/>
    <property type="match status" value="1"/>
</dbReference>
<evidence type="ECO:0000313" key="8">
    <source>
        <dbReference type="Proteomes" id="UP001432000"/>
    </source>
</evidence>
<dbReference type="PROSITE" id="PS00122">
    <property type="entry name" value="CARBOXYLESTERASE_B_1"/>
    <property type="match status" value="1"/>
</dbReference>
<feature type="transmembrane region" description="Helical" evidence="5">
    <location>
        <begin position="12"/>
        <end position="31"/>
    </location>
</feature>
<comment type="similarity">
    <text evidence="1 3">Belongs to the type-B carboxylesterase/lipase family.</text>
</comment>
<dbReference type="Pfam" id="PF00135">
    <property type="entry name" value="COesterase"/>
    <property type="match status" value="1"/>
</dbReference>
<keyword evidence="5" id="KW-0472">Membrane</keyword>
<feature type="domain" description="Carboxylesterase type B" evidence="6">
    <location>
        <begin position="2"/>
        <end position="457"/>
    </location>
</feature>
<keyword evidence="8" id="KW-1185">Reference proteome</keyword>
<keyword evidence="2 3" id="KW-0378">Hydrolase</keyword>
<evidence type="ECO:0000256" key="3">
    <source>
        <dbReference type="RuleBase" id="RU361235"/>
    </source>
</evidence>
<reference evidence="7 8" key="1">
    <citation type="submission" date="2024-03" db="EMBL/GenBank/DDBJ databases">
        <title>Natural products discovery in diverse microorganisms through a two-stage MS feature dereplication strategy.</title>
        <authorList>
            <person name="Zhang R."/>
        </authorList>
    </citation>
    <scope>NUCLEOTIDE SEQUENCE [LARGE SCALE GENOMIC DNA]</scope>
    <source>
        <strain evidence="7 8">18930</strain>
    </source>
</reference>
<dbReference type="Proteomes" id="UP001432000">
    <property type="component" value="Chromosome"/>
</dbReference>
<keyword evidence="5" id="KW-0812">Transmembrane</keyword>
<organism evidence="7 8">
    <name type="scientific">Rhodococcus sovatensis</name>
    <dbReference type="NCBI Taxonomy" id="1805840"/>
    <lineage>
        <taxon>Bacteria</taxon>
        <taxon>Bacillati</taxon>
        <taxon>Actinomycetota</taxon>
        <taxon>Actinomycetes</taxon>
        <taxon>Mycobacteriales</taxon>
        <taxon>Nocardiaceae</taxon>
        <taxon>Rhodococcus</taxon>
    </lineage>
</organism>
<evidence type="ECO:0000259" key="6">
    <source>
        <dbReference type="Pfam" id="PF00135"/>
    </source>
</evidence>
<dbReference type="InterPro" id="IPR050309">
    <property type="entry name" value="Type-B_Carboxylest/Lipase"/>
</dbReference>
<dbReference type="EMBL" id="CP147846">
    <property type="protein sequence ID" value="WXG68793.1"/>
    <property type="molecule type" value="Genomic_DNA"/>
</dbReference>